<dbReference type="Proteomes" id="UP000199076">
    <property type="component" value="Unassembled WGS sequence"/>
</dbReference>
<organism evidence="1 2">
    <name type="scientific">Halorientalis regularis</name>
    <dbReference type="NCBI Taxonomy" id="660518"/>
    <lineage>
        <taxon>Archaea</taxon>
        <taxon>Methanobacteriati</taxon>
        <taxon>Methanobacteriota</taxon>
        <taxon>Stenosarchaea group</taxon>
        <taxon>Halobacteria</taxon>
        <taxon>Halobacteriales</taxon>
        <taxon>Haloarculaceae</taxon>
        <taxon>Halorientalis</taxon>
    </lineage>
</organism>
<sequence length="232" mass="25130">MKRREYLLTASIAIGSGGCMEHDPVATLHPQSNTGAGPTYASLGTERLITAGSLIGEVPWAYITVSNNTDFDQGQLELSISFYDSTNSLLQQRSHSIAIFPTTTTWTIYDPVTTTNRDTVASVEARIKQAETNLNITTPDTIQVEQSALTADSGTGVTVTGTISTGDYSGQLQLIGLVYDAEDRFRGTVTTTSNRLDANEQWNFSASNPSIRTPSDQPDPNRCELRIDSITN</sequence>
<reference evidence="2" key="1">
    <citation type="submission" date="2016-10" db="EMBL/GenBank/DDBJ databases">
        <authorList>
            <person name="Varghese N."/>
            <person name="Submissions S."/>
        </authorList>
    </citation>
    <scope>NUCLEOTIDE SEQUENCE [LARGE SCALE GENOMIC DNA]</scope>
    <source>
        <strain evidence="2">IBRC-M 10760</strain>
    </source>
</reference>
<protein>
    <submittedName>
        <fullName evidence="1">Uncharacterized protein</fullName>
    </submittedName>
</protein>
<gene>
    <name evidence="1" type="ORF">SAMN05216218_106276</name>
</gene>
<dbReference type="EMBL" id="FNBK01000006">
    <property type="protein sequence ID" value="SDF48318.1"/>
    <property type="molecule type" value="Genomic_DNA"/>
</dbReference>
<evidence type="ECO:0000313" key="2">
    <source>
        <dbReference type="Proteomes" id="UP000199076"/>
    </source>
</evidence>
<evidence type="ECO:0000313" key="1">
    <source>
        <dbReference type="EMBL" id="SDF48318.1"/>
    </source>
</evidence>
<dbReference type="AlphaFoldDB" id="A0A1G7LFR2"/>
<name>A0A1G7LFR2_9EURY</name>
<proteinExistence type="predicted"/>
<accession>A0A1G7LFR2</accession>
<dbReference type="PROSITE" id="PS51257">
    <property type="entry name" value="PROKAR_LIPOPROTEIN"/>
    <property type="match status" value="1"/>
</dbReference>
<keyword evidence="2" id="KW-1185">Reference proteome</keyword>